<dbReference type="AlphaFoldDB" id="A0A2G1QGU0"/>
<dbReference type="PANTHER" id="PTHR30055:SF175">
    <property type="entry name" value="HTH-TYPE TRANSCRIPTIONAL REPRESSOR KSTR2"/>
    <property type="match status" value="1"/>
</dbReference>
<evidence type="ECO:0000256" key="3">
    <source>
        <dbReference type="ARBA" id="ARBA00023125"/>
    </source>
</evidence>
<evidence type="ECO:0000313" key="8">
    <source>
        <dbReference type="Proteomes" id="UP000221168"/>
    </source>
</evidence>
<evidence type="ECO:0000256" key="2">
    <source>
        <dbReference type="ARBA" id="ARBA00023015"/>
    </source>
</evidence>
<feature type="DNA-binding region" description="H-T-H motif" evidence="5">
    <location>
        <begin position="32"/>
        <end position="51"/>
    </location>
</feature>
<dbReference type="Gene3D" id="1.10.357.10">
    <property type="entry name" value="Tetracycline Repressor, domain 2"/>
    <property type="match status" value="1"/>
</dbReference>
<dbReference type="GO" id="GO:0003700">
    <property type="term" value="F:DNA-binding transcription factor activity"/>
    <property type="evidence" value="ECO:0007669"/>
    <property type="project" value="TreeGrafter"/>
</dbReference>
<dbReference type="Gene3D" id="1.10.10.60">
    <property type="entry name" value="Homeodomain-like"/>
    <property type="match status" value="1"/>
</dbReference>
<dbReference type="PRINTS" id="PR00455">
    <property type="entry name" value="HTHTETR"/>
</dbReference>
<organism evidence="7 8">
    <name type="scientific">Zhengella mangrovi</name>
    <dbReference type="NCBI Taxonomy" id="1982044"/>
    <lineage>
        <taxon>Bacteria</taxon>
        <taxon>Pseudomonadati</taxon>
        <taxon>Pseudomonadota</taxon>
        <taxon>Alphaproteobacteria</taxon>
        <taxon>Hyphomicrobiales</taxon>
        <taxon>Notoacmeibacteraceae</taxon>
        <taxon>Zhengella</taxon>
    </lineage>
</organism>
<dbReference type="Proteomes" id="UP000221168">
    <property type="component" value="Unassembled WGS sequence"/>
</dbReference>
<evidence type="ECO:0000259" key="6">
    <source>
        <dbReference type="PROSITE" id="PS50977"/>
    </source>
</evidence>
<protein>
    <recommendedName>
        <fullName evidence="6">HTH tetR-type domain-containing protein</fullName>
    </recommendedName>
</protein>
<dbReference type="Pfam" id="PF00440">
    <property type="entry name" value="TetR_N"/>
    <property type="match status" value="1"/>
</dbReference>
<name>A0A2G1QGU0_9HYPH</name>
<dbReference type="SUPFAM" id="SSF48498">
    <property type="entry name" value="Tetracyclin repressor-like, C-terminal domain"/>
    <property type="match status" value="1"/>
</dbReference>
<keyword evidence="8" id="KW-1185">Reference proteome</keyword>
<dbReference type="EMBL" id="PDVP01000024">
    <property type="protein sequence ID" value="PHP64747.1"/>
    <property type="molecule type" value="Genomic_DNA"/>
</dbReference>
<evidence type="ECO:0000313" key="7">
    <source>
        <dbReference type="EMBL" id="PHP64747.1"/>
    </source>
</evidence>
<dbReference type="SUPFAM" id="SSF46689">
    <property type="entry name" value="Homeodomain-like"/>
    <property type="match status" value="1"/>
</dbReference>
<evidence type="ECO:0000256" key="4">
    <source>
        <dbReference type="ARBA" id="ARBA00023163"/>
    </source>
</evidence>
<dbReference type="InterPro" id="IPR050109">
    <property type="entry name" value="HTH-type_TetR-like_transc_reg"/>
</dbReference>
<keyword evidence="4" id="KW-0804">Transcription</keyword>
<evidence type="ECO:0000256" key="5">
    <source>
        <dbReference type="PROSITE-ProRule" id="PRU00335"/>
    </source>
</evidence>
<gene>
    <name evidence="7" type="ORF">CSC94_22705</name>
</gene>
<keyword evidence="2" id="KW-0805">Transcription regulation</keyword>
<sequence>MKIREEVAALKRERTLGAAADLFYDRGYENTTLDDVAKHLGVTKPFIYANIGSKSDLLAKICEVGVGSSLEVIQDVLRKGLGPVESLEEFAPRYVATILKSQKSIAIYTREEKNLEPKDAARLAELRRQFVSEIERLLRAGIDSGAFRIKDPRLSALALIGAVSWSTFWYRPDGKKSLEEIASGLSDFIVGLVRSDLETV</sequence>
<dbReference type="InterPro" id="IPR001647">
    <property type="entry name" value="HTH_TetR"/>
</dbReference>
<dbReference type="InterPro" id="IPR009057">
    <property type="entry name" value="Homeodomain-like_sf"/>
</dbReference>
<reference evidence="7 8" key="1">
    <citation type="submission" date="2017-10" db="EMBL/GenBank/DDBJ databases">
        <title>Sedimentibacterium mangrovi gen. nov., sp. nov., a novel member of family Phyllobacteriacea isolated from mangrove sediment.</title>
        <authorList>
            <person name="Liao H."/>
            <person name="Tian Y."/>
        </authorList>
    </citation>
    <scope>NUCLEOTIDE SEQUENCE [LARGE SCALE GENOMIC DNA]</scope>
    <source>
        <strain evidence="7 8">X9-2-2</strain>
    </source>
</reference>
<dbReference type="InterPro" id="IPR036271">
    <property type="entry name" value="Tet_transcr_reg_TetR-rel_C_sf"/>
</dbReference>
<dbReference type="GO" id="GO:0000976">
    <property type="term" value="F:transcription cis-regulatory region binding"/>
    <property type="evidence" value="ECO:0007669"/>
    <property type="project" value="TreeGrafter"/>
</dbReference>
<dbReference type="InterPro" id="IPR041490">
    <property type="entry name" value="KstR2_TetR_C"/>
</dbReference>
<dbReference type="Pfam" id="PF17932">
    <property type="entry name" value="TetR_C_24"/>
    <property type="match status" value="1"/>
</dbReference>
<keyword evidence="3 5" id="KW-0238">DNA-binding</keyword>
<keyword evidence="1" id="KW-0678">Repressor</keyword>
<dbReference type="PROSITE" id="PS50977">
    <property type="entry name" value="HTH_TETR_2"/>
    <property type="match status" value="1"/>
</dbReference>
<dbReference type="PANTHER" id="PTHR30055">
    <property type="entry name" value="HTH-TYPE TRANSCRIPTIONAL REGULATOR RUTR"/>
    <property type="match status" value="1"/>
</dbReference>
<proteinExistence type="predicted"/>
<feature type="domain" description="HTH tetR-type" evidence="6">
    <location>
        <begin position="9"/>
        <end position="69"/>
    </location>
</feature>
<accession>A0A2G1QGU0</accession>
<evidence type="ECO:0000256" key="1">
    <source>
        <dbReference type="ARBA" id="ARBA00022491"/>
    </source>
</evidence>
<comment type="caution">
    <text evidence="7">The sequence shown here is derived from an EMBL/GenBank/DDBJ whole genome shotgun (WGS) entry which is preliminary data.</text>
</comment>